<dbReference type="Proteomes" id="UP000070188">
    <property type="component" value="Unassembled WGS sequence"/>
</dbReference>
<keyword evidence="3" id="KW-1185">Reference proteome</keyword>
<evidence type="ECO:0000313" key="2">
    <source>
        <dbReference type="EMBL" id="KWX02091.1"/>
    </source>
</evidence>
<proteinExistence type="predicted"/>
<feature type="domain" description="Pvc16 N-terminal" evidence="1">
    <location>
        <begin position="10"/>
        <end position="192"/>
    </location>
</feature>
<keyword evidence="2" id="KW-0548">Nucleotidyltransferase</keyword>
<evidence type="ECO:0000259" key="1">
    <source>
        <dbReference type="Pfam" id="PF14065"/>
    </source>
</evidence>
<reference evidence="3" key="1">
    <citation type="submission" date="2015-04" db="EMBL/GenBank/DDBJ databases">
        <title>Physiological reanalysis, assessment of diazotrophy, and genome sequences of multiple isolates of Streptomyces thermoautotrophicus.</title>
        <authorList>
            <person name="MacKellar D.C."/>
            <person name="Lieber L."/>
            <person name="Norman J."/>
            <person name="Bolger A."/>
            <person name="Tobin C."/>
            <person name="Murray J.W."/>
            <person name="Chang R."/>
            <person name="Ford T."/>
            <person name="Nguyen P.Q."/>
            <person name="Woodward J."/>
            <person name="Permingeat H."/>
            <person name="Joshi N.S."/>
            <person name="Silver P.A."/>
            <person name="Usadel B."/>
            <person name="Rutherford A.W."/>
            <person name="Friesen M."/>
            <person name="Prell J."/>
        </authorList>
    </citation>
    <scope>NUCLEOTIDE SEQUENCE [LARGE SCALE GENOMIC DNA]</scope>
    <source>
        <strain evidence="3">H1</strain>
    </source>
</reference>
<evidence type="ECO:0000313" key="3">
    <source>
        <dbReference type="Proteomes" id="UP000070188"/>
    </source>
</evidence>
<comment type="caution">
    <text evidence="2">The sequence shown here is derived from an EMBL/GenBank/DDBJ whole genome shotgun (WGS) entry which is preliminary data.</text>
</comment>
<name>A0A132MW62_9ACTN</name>
<dbReference type="RefSeq" id="WP_066888942.1">
    <property type="nucleotide sequence ID" value="NZ_LAXD01000001.1"/>
</dbReference>
<dbReference type="STRING" id="1469144.LI90_3130"/>
<dbReference type="GO" id="GO:0016779">
    <property type="term" value="F:nucleotidyltransferase activity"/>
    <property type="evidence" value="ECO:0007669"/>
    <property type="project" value="UniProtKB-KW"/>
</dbReference>
<organism evidence="2 3">
    <name type="scientific">Carbonactinospora thermoautotrophica</name>
    <dbReference type="NCBI Taxonomy" id="1469144"/>
    <lineage>
        <taxon>Bacteria</taxon>
        <taxon>Bacillati</taxon>
        <taxon>Actinomycetota</taxon>
        <taxon>Actinomycetes</taxon>
        <taxon>Kitasatosporales</taxon>
        <taxon>Carbonactinosporaceae</taxon>
        <taxon>Carbonactinospora</taxon>
    </lineage>
</organism>
<protein>
    <submittedName>
        <fullName evidence="2">Glutamine synthetase adenylyltransferase</fullName>
    </submittedName>
</protein>
<accession>A0A132MW62</accession>
<dbReference type="Pfam" id="PF14065">
    <property type="entry name" value="Pvc16_N"/>
    <property type="match status" value="1"/>
</dbReference>
<dbReference type="AlphaFoldDB" id="A0A132MW62"/>
<dbReference type="InterPro" id="IPR025351">
    <property type="entry name" value="Pvc16_N"/>
</dbReference>
<keyword evidence="2" id="KW-0808">Transferase</keyword>
<sequence>MSNHLAVAAATEALRLFLARAVQPDFPFAVEVAARKPPTEPPTDPTITVFLYQVTPNAALRNQDAPTRAADGTPLTRPAAALDLHYLISCYGEESQLVPQRLLGSVVRSLHEEPVLSRRDIEDAQRQAYLLGADLAASPQRVRFTPTPMDVDELSKLWSTLFQTPYALSVVYQGTAVLLEGRQAPAAGKPVLRRTVTVTPTRQPLVDRVLSRRAGAGPGTPPAEGPVPRDHELVLVGSGLRGTGHVTARLGDLTQEPAAVGDTQAVVPVPEPLPPGVYPVRLVYGLRDGDEHRVVESNAVPFVRQPRIAGPVRVESRVVTGGGLVSATLAVPLDLPVGDEQRARLLLDELDPPAGRAARSYQFTAPYPLGERPDPKTVRVPVERVQPAKYLVRVQVDGAQSPLDVADGRFSGPAVDLAAS</sequence>
<dbReference type="EMBL" id="LAXD01000001">
    <property type="protein sequence ID" value="KWX02091.1"/>
    <property type="molecule type" value="Genomic_DNA"/>
</dbReference>
<dbReference type="PATRIC" id="fig|1469144.10.peg.3374"/>
<gene>
    <name evidence="2" type="ORF">LI90_3130</name>
</gene>